<dbReference type="CDD" id="cd11290">
    <property type="entry name" value="gelsolin_S1_like"/>
    <property type="match status" value="1"/>
</dbReference>
<dbReference type="InterPro" id="IPR036180">
    <property type="entry name" value="Gelsolin-like_dom_sf"/>
</dbReference>
<comment type="caution">
    <text evidence="3">The sequence shown here is derived from an EMBL/GenBank/DDBJ whole genome shotgun (WGS) entry which is preliminary data.</text>
</comment>
<dbReference type="SMART" id="SM00262">
    <property type="entry name" value="GEL"/>
    <property type="match status" value="3"/>
</dbReference>
<dbReference type="EMBL" id="AGNL01024169">
    <property type="protein sequence ID" value="EJK58814.1"/>
    <property type="molecule type" value="Genomic_DNA"/>
</dbReference>
<keyword evidence="1" id="KW-0677">Repeat</keyword>
<dbReference type="InterPro" id="IPR007123">
    <property type="entry name" value="Gelsolin-like_dom"/>
</dbReference>
<accession>K0S1Z3</accession>
<keyword evidence="4" id="KW-1185">Reference proteome</keyword>
<dbReference type="PRINTS" id="PR00597">
    <property type="entry name" value="GELSOLIN"/>
</dbReference>
<dbReference type="PANTHER" id="PTHR11977">
    <property type="entry name" value="VILLIN"/>
    <property type="match status" value="1"/>
</dbReference>
<evidence type="ECO:0000259" key="2">
    <source>
        <dbReference type="Pfam" id="PF00626"/>
    </source>
</evidence>
<dbReference type="AlphaFoldDB" id="K0S1Z3"/>
<dbReference type="Proteomes" id="UP000266841">
    <property type="component" value="Unassembled WGS sequence"/>
</dbReference>
<proteinExistence type="predicted"/>
<dbReference type="InterPro" id="IPR007122">
    <property type="entry name" value="Villin/Gelsolin"/>
</dbReference>
<evidence type="ECO:0000313" key="3">
    <source>
        <dbReference type="EMBL" id="EJK58814.1"/>
    </source>
</evidence>
<dbReference type="GO" id="GO:0051015">
    <property type="term" value="F:actin filament binding"/>
    <property type="evidence" value="ECO:0007669"/>
    <property type="project" value="InterPro"/>
</dbReference>
<organism evidence="3 4">
    <name type="scientific">Thalassiosira oceanica</name>
    <name type="common">Marine diatom</name>
    <dbReference type="NCBI Taxonomy" id="159749"/>
    <lineage>
        <taxon>Eukaryota</taxon>
        <taxon>Sar</taxon>
        <taxon>Stramenopiles</taxon>
        <taxon>Ochrophyta</taxon>
        <taxon>Bacillariophyta</taxon>
        <taxon>Coscinodiscophyceae</taxon>
        <taxon>Thalassiosirophycidae</taxon>
        <taxon>Thalassiosirales</taxon>
        <taxon>Thalassiosiraceae</taxon>
        <taxon>Thalassiosira</taxon>
    </lineage>
</organism>
<feature type="domain" description="Gelsolin-like" evidence="2">
    <location>
        <begin position="311"/>
        <end position="355"/>
    </location>
</feature>
<sequence>MPSKKIQDPHFAVLSPLNISSFSDEDKAAREAASRMEFKWGADVGSKVGVEIWRVENKRTENDAPDFGIEQWPHEKYGLFHRGDSYIVLQTTCSPEKENKLLHDVYFWIGSESSQDEYGVASYKAVELDDILEGDAIQHRETEGNESKAFASCFPKGITYLEGGVESGFRRVNDDDGRLLETNMLYRIYKKPGEQTPRCFQVPPKCSSLNQGDAFLLDAGNIIMTWFGSSVSPFEKSKSAMVAHNIKENRLKDCEVFLDVDDDFEQFWGKLGGVQSDIKPEQDEAPRPTHDDESKKAMYLLSDATGAVKIKQIPLSRDNLVSDDVCLVDRGDQVFIWAGKGASENEKSQVGVLSFATRLALTLLLFALSPQALLLSYRYLIAMGRESTTSVTRVIEGQEYRCPDFLAVF</sequence>
<evidence type="ECO:0000313" key="4">
    <source>
        <dbReference type="Proteomes" id="UP000266841"/>
    </source>
</evidence>
<protein>
    <recommendedName>
        <fullName evidence="2">Gelsolin-like domain-containing protein</fullName>
    </recommendedName>
</protein>
<feature type="domain" description="Gelsolin-like" evidence="2">
    <location>
        <begin position="202"/>
        <end position="256"/>
    </location>
</feature>
<name>K0S1Z3_THAOC</name>
<feature type="domain" description="Gelsolin-like" evidence="2">
    <location>
        <begin position="77"/>
        <end position="150"/>
    </location>
</feature>
<dbReference type="OMA" id="HDMTLAK"/>
<dbReference type="Gene3D" id="3.40.20.10">
    <property type="entry name" value="Severin"/>
    <property type="match status" value="3"/>
</dbReference>
<dbReference type="InterPro" id="IPR029006">
    <property type="entry name" value="ADF-H/Gelsolin-like_dom_sf"/>
</dbReference>
<evidence type="ECO:0000256" key="1">
    <source>
        <dbReference type="ARBA" id="ARBA00022737"/>
    </source>
</evidence>
<gene>
    <name evidence="3" type="ORF">THAOC_21027</name>
</gene>
<dbReference type="SUPFAM" id="SSF55753">
    <property type="entry name" value="Actin depolymerizing proteins"/>
    <property type="match status" value="2"/>
</dbReference>
<dbReference type="OrthoDB" id="6375767at2759"/>
<reference evidence="3 4" key="1">
    <citation type="journal article" date="2012" name="Genome Biol.">
        <title>Genome and low-iron response of an oceanic diatom adapted to chronic iron limitation.</title>
        <authorList>
            <person name="Lommer M."/>
            <person name="Specht M."/>
            <person name="Roy A.S."/>
            <person name="Kraemer L."/>
            <person name="Andreson R."/>
            <person name="Gutowska M.A."/>
            <person name="Wolf J."/>
            <person name="Bergner S.V."/>
            <person name="Schilhabel M.B."/>
            <person name="Klostermeier U.C."/>
            <person name="Beiko R.G."/>
            <person name="Rosenstiel P."/>
            <person name="Hippler M."/>
            <person name="Laroche J."/>
        </authorList>
    </citation>
    <scope>NUCLEOTIDE SEQUENCE [LARGE SCALE GENOMIC DNA]</scope>
    <source>
        <strain evidence="3 4">CCMP1005</strain>
    </source>
</reference>
<dbReference type="PANTHER" id="PTHR11977:SF51">
    <property type="entry name" value="PROTEIN FLIGHTLESS-1 HOMOLOG"/>
    <property type="match status" value="1"/>
</dbReference>
<dbReference type="SUPFAM" id="SSF82754">
    <property type="entry name" value="C-terminal, gelsolin-like domain of Sec23/24"/>
    <property type="match status" value="1"/>
</dbReference>
<dbReference type="Pfam" id="PF00626">
    <property type="entry name" value="Gelsolin"/>
    <property type="match status" value="3"/>
</dbReference>
<dbReference type="eggNOG" id="KOG0443">
    <property type="taxonomic scope" value="Eukaryota"/>
</dbReference>